<evidence type="ECO:0000313" key="9">
    <source>
        <dbReference type="EMBL" id="KAG7095113.1"/>
    </source>
</evidence>
<keyword evidence="6" id="KW-0560">Oxidoreductase</keyword>
<comment type="pathway">
    <text evidence="2">Secondary metabolite biosynthesis.</text>
</comment>
<keyword evidence="10" id="KW-1185">Reference proteome</keyword>
<sequence length="153" mass="17517">MVLHPEVQSKARAELDSVVGHARLPDFVDRDSLPYIDAIVKEALRWNPVAPLGLPHMVTKADEFRGYYIPAGTTIMGNSWTILHDPDTYPEPMVFKLRDSFQKSLRSLTSERRIWLWTAYLPGNSWLKRTFGYLSRVSSVLSKSVAKKMNRVI</sequence>
<dbReference type="PRINTS" id="PR00463">
    <property type="entry name" value="EP450I"/>
</dbReference>
<dbReference type="GO" id="GO:0005506">
    <property type="term" value="F:iron ion binding"/>
    <property type="evidence" value="ECO:0007669"/>
    <property type="project" value="InterPro"/>
</dbReference>
<evidence type="ECO:0000313" key="10">
    <source>
        <dbReference type="Proteomes" id="UP001049176"/>
    </source>
</evidence>
<dbReference type="InterPro" id="IPR002401">
    <property type="entry name" value="Cyt_P450_E_grp-I"/>
</dbReference>
<dbReference type="Pfam" id="PF00067">
    <property type="entry name" value="p450"/>
    <property type="match status" value="1"/>
</dbReference>
<keyword evidence="5" id="KW-0479">Metal-binding</keyword>
<keyword evidence="4" id="KW-0349">Heme</keyword>
<dbReference type="PANTHER" id="PTHR46300:SF7">
    <property type="entry name" value="P450, PUTATIVE (EUROFUNG)-RELATED"/>
    <property type="match status" value="1"/>
</dbReference>
<reference evidence="9" key="1">
    <citation type="journal article" date="2021" name="Genome Biol. Evol.">
        <title>The assembled and annotated genome of the fairy-ring fungus Marasmius oreades.</title>
        <authorList>
            <person name="Hiltunen M."/>
            <person name="Ament-Velasquez S.L."/>
            <person name="Johannesson H."/>
        </authorList>
    </citation>
    <scope>NUCLEOTIDE SEQUENCE</scope>
    <source>
        <strain evidence="9">03SP1</strain>
    </source>
</reference>
<protein>
    <recommendedName>
        <fullName evidence="11">Cytochrome P450</fullName>
    </recommendedName>
</protein>
<evidence type="ECO:0000256" key="5">
    <source>
        <dbReference type="ARBA" id="ARBA00022723"/>
    </source>
</evidence>
<dbReference type="PANTHER" id="PTHR46300">
    <property type="entry name" value="P450, PUTATIVE (EUROFUNG)-RELATED-RELATED"/>
    <property type="match status" value="1"/>
</dbReference>
<dbReference type="Gene3D" id="1.10.630.10">
    <property type="entry name" value="Cytochrome P450"/>
    <property type="match status" value="1"/>
</dbReference>
<evidence type="ECO:0008006" key="11">
    <source>
        <dbReference type="Google" id="ProtNLM"/>
    </source>
</evidence>
<dbReference type="InterPro" id="IPR001128">
    <property type="entry name" value="Cyt_P450"/>
</dbReference>
<evidence type="ECO:0000256" key="1">
    <source>
        <dbReference type="ARBA" id="ARBA00001971"/>
    </source>
</evidence>
<dbReference type="InterPro" id="IPR036396">
    <property type="entry name" value="Cyt_P450_sf"/>
</dbReference>
<organism evidence="9 10">
    <name type="scientific">Marasmius oreades</name>
    <name type="common">fairy-ring Marasmius</name>
    <dbReference type="NCBI Taxonomy" id="181124"/>
    <lineage>
        <taxon>Eukaryota</taxon>
        <taxon>Fungi</taxon>
        <taxon>Dikarya</taxon>
        <taxon>Basidiomycota</taxon>
        <taxon>Agaricomycotina</taxon>
        <taxon>Agaricomycetes</taxon>
        <taxon>Agaricomycetidae</taxon>
        <taxon>Agaricales</taxon>
        <taxon>Marasmiineae</taxon>
        <taxon>Marasmiaceae</taxon>
        <taxon>Marasmius</taxon>
    </lineage>
</organism>
<dbReference type="KEGG" id="more:E1B28_005898"/>
<evidence type="ECO:0000256" key="7">
    <source>
        <dbReference type="ARBA" id="ARBA00023004"/>
    </source>
</evidence>
<accession>A0A9P7S6D0</accession>
<evidence type="ECO:0000256" key="8">
    <source>
        <dbReference type="ARBA" id="ARBA00023033"/>
    </source>
</evidence>
<keyword evidence="8" id="KW-0503">Monooxygenase</keyword>
<comment type="similarity">
    <text evidence="3">Belongs to the cytochrome P450 family.</text>
</comment>
<name>A0A9P7S6D0_9AGAR</name>
<dbReference type="SUPFAM" id="SSF48264">
    <property type="entry name" value="Cytochrome P450"/>
    <property type="match status" value="1"/>
</dbReference>
<keyword evidence="7" id="KW-0408">Iron</keyword>
<dbReference type="GO" id="GO:0004497">
    <property type="term" value="F:monooxygenase activity"/>
    <property type="evidence" value="ECO:0007669"/>
    <property type="project" value="UniProtKB-KW"/>
</dbReference>
<dbReference type="GO" id="GO:0016705">
    <property type="term" value="F:oxidoreductase activity, acting on paired donors, with incorporation or reduction of molecular oxygen"/>
    <property type="evidence" value="ECO:0007669"/>
    <property type="project" value="InterPro"/>
</dbReference>
<proteinExistence type="inferred from homology"/>
<comment type="caution">
    <text evidence="9">The sequence shown here is derived from an EMBL/GenBank/DDBJ whole genome shotgun (WGS) entry which is preliminary data.</text>
</comment>
<dbReference type="GeneID" id="66074974"/>
<evidence type="ECO:0000256" key="4">
    <source>
        <dbReference type="ARBA" id="ARBA00022617"/>
    </source>
</evidence>
<dbReference type="OrthoDB" id="2789670at2759"/>
<evidence type="ECO:0000256" key="3">
    <source>
        <dbReference type="ARBA" id="ARBA00010617"/>
    </source>
</evidence>
<dbReference type="InterPro" id="IPR050364">
    <property type="entry name" value="Cytochrome_P450_fung"/>
</dbReference>
<dbReference type="EMBL" id="CM032183">
    <property type="protein sequence ID" value="KAG7095113.1"/>
    <property type="molecule type" value="Genomic_DNA"/>
</dbReference>
<evidence type="ECO:0000256" key="2">
    <source>
        <dbReference type="ARBA" id="ARBA00005179"/>
    </source>
</evidence>
<dbReference type="AlphaFoldDB" id="A0A9P7S6D0"/>
<comment type="cofactor">
    <cofactor evidence="1">
        <name>heme</name>
        <dbReference type="ChEBI" id="CHEBI:30413"/>
    </cofactor>
</comment>
<dbReference type="GO" id="GO:0020037">
    <property type="term" value="F:heme binding"/>
    <property type="evidence" value="ECO:0007669"/>
    <property type="project" value="InterPro"/>
</dbReference>
<evidence type="ECO:0000256" key="6">
    <source>
        <dbReference type="ARBA" id="ARBA00023002"/>
    </source>
</evidence>
<dbReference type="Proteomes" id="UP001049176">
    <property type="component" value="Chromosome 3"/>
</dbReference>
<gene>
    <name evidence="9" type="ORF">E1B28_005898</name>
</gene>
<dbReference type="RefSeq" id="XP_043011583.1">
    <property type="nucleotide sequence ID" value="XM_043150495.1"/>
</dbReference>